<reference evidence="2" key="1">
    <citation type="submission" date="2020-10" db="EMBL/GenBank/DDBJ databases">
        <title>Sequencing the genomes of 1000 actinobacteria strains.</title>
        <authorList>
            <person name="Klenk H.-P."/>
        </authorList>
    </citation>
    <scope>NUCLEOTIDE SEQUENCE</scope>
    <source>
        <strain evidence="2">DSM 45354</strain>
    </source>
</reference>
<dbReference type="Proteomes" id="UP000638648">
    <property type="component" value="Unassembled WGS sequence"/>
</dbReference>
<name>A0A927R7F2_9ACTN</name>
<evidence type="ECO:0000256" key="1">
    <source>
        <dbReference type="SAM" id="MobiDB-lite"/>
    </source>
</evidence>
<dbReference type="RefSeq" id="WP_192748783.1">
    <property type="nucleotide sequence ID" value="NZ_BAABJL010000173.1"/>
</dbReference>
<keyword evidence="3" id="KW-1185">Reference proteome</keyword>
<dbReference type="EMBL" id="JADBEM010000001">
    <property type="protein sequence ID" value="MBE1604174.1"/>
    <property type="molecule type" value="Genomic_DNA"/>
</dbReference>
<sequence length="48" mass="5014">MKPGNGNGSCNHSNNYDPGVKVGNEVPRSSDALPQPGQIEALKRPDPA</sequence>
<evidence type="ECO:0000313" key="3">
    <source>
        <dbReference type="Proteomes" id="UP000638648"/>
    </source>
</evidence>
<organism evidence="2 3">
    <name type="scientific">Actinopolymorpha pittospori</name>
    <dbReference type="NCBI Taxonomy" id="648752"/>
    <lineage>
        <taxon>Bacteria</taxon>
        <taxon>Bacillati</taxon>
        <taxon>Actinomycetota</taxon>
        <taxon>Actinomycetes</taxon>
        <taxon>Propionibacteriales</taxon>
        <taxon>Actinopolymorphaceae</taxon>
        <taxon>Actinopolymorpha</taxon>
    </lineage>
</organism>
<feature type="region of interest" description="Disordered" evidence="1">
    <location>
        <begin position="1"/>
        <end position="48"/>
    </location>
</feature>
<accession>A0A927R7F2</accession>
<dbReference type="AlphaFoldDB" id="A0A927R7F2"/>
<evidence type="ECO:0000313" key="2">
    <source>
        <dbReference type="EMBL" id="MBE1604174.1"/>
    </source>
</evidence>
<protein>
    <submittedName>
        <fullName evidence="2">Uncharacterized protein</fullName>
    </submittedName>
</protein>
<proteinExistence type="predicted"/>
<gene>
    <name evidence="2" type="ORF">HEB94_001022</name>
</gene>
<comment type="caution">
    <text evidence="2">The sequence shown here is derived from an EMBL/GenBank/DDBJ whole genome shotgun (WGS) entry which is preliminary data.</text>
</comment>